<evidence type="ECO:0000259" key="3">
    <source>
        <dbReference type="Pfam" id="PF07859"/>
    </source>
</evidence>
<evidence type="ECO:0000313" key="4">
    <source>
        <dbReference type="EMBL" id="BFO72243.1"/>
    </source>
</evidence>
<feature type="chain" id="PRO_5044271266" description="Alpha/beta hydrolase fold-3 domain-containing protein" evidence="2">
    <location>
        <begin position="22"/>
        <end position="336"/>
    </location>
</feature>
<keyword evidence="1" id="KW-0378">Hydrolase</keyword>
<dbReference type="GO" id="GO:0016787">
    <property type="term" value="F:hydrolase activity"/>
    <property type="evidence" value="ECO:0007669"/>
    <property type="project" value="UniProtKB-KW"/>
</dbReference>
<dbReference type="SUPFAM" id="SSF53474">
    <property type="entry name" value="alpha/beta-Hydrolases"/>
    <property type="match status" value="1"/>
</dbReference>
<dbReference type="AlphaFoldDB" id="A0AB33IR75"/>
<dbReference type="InterPro" id="IPR029058">
    <property type="entry name" value="AB_hydrolase_fold"/>
</dbReference>
<accession>A0AB33IR75</accession>
<sequence length="336" mass="37290">MQRILSLIVCLMTVCSFPTFAQQHDIITQYDFKQEADWFLHQMPSDLQERQTAAILKAIEGDTIPLAAIRKSRNRSPEACHEVVTSYIAPALCLYTPRHKHRKTLPLLIYLHGGGWTFGSINSCARFCQQLAAQGEVMVLALNYRLAPEHPFPAALQDCIHAVRMAKEKATDWGADSSRISIGGDSAGGNLALTTTLSFLQNGTSPLHSLLLFYPVVSAWNDHSASWQAYQQGTALDGSIMEAFNRAYAQGQERHPLVSPSMASDTLLAQLPKLLLVAAERDILCTQGETFIGRIRQLGVDARRRVLQGSVHLFITVRGQESAFQESIRLANDFLR</sequence>
<gene>
    <name evidence="4" type="ORF">GTC17253_22090</name>
</gene>
<feature type="domain" description="Alpha/beta hydrolase fold-3" evidence="3">
    <location>
        <begin position="108"/>
        <end position="315"/>
    </location>
</feature>
<dbReference type="EMBL" id="AP035785">
    <property type="protein sequence ID" value="BFO72243.1"/>
    <property type="molecule type" value="Genomic_DNA"/>
</dbReference>
<feature type="signal peptide" evidence="2">
    <location>
        <begin position="1"/>
        <end position="21"/>
    </location>
</feature>
<evidence type="ECO:0000256" key="1">
    <source>
        <dbReference type="ARBA" id="ARBA00022801"/>
    </source>
</evidence>
<dbReference type="Pfam" id="PF07859">
    <property type="entry name" value="Abhydrolase_3"/>
    <property type="match status" value="1"/>
</dbReference>
<proteinExistence type="predicted"/>
<name>A0AB33IR75_9BACT</name>
<dbReference type="InterPro" id="IPR050300">
    <property type="entry name" value="GDXG_lipolytic_enzyme"/>
</dbReference>
<dbReference type="Gene3D" id="3.40.50.1820">
    <property type="entry name" value="alpha/beta hydrolase"/>
    <property type="match status" value="1"/>
</dbReference>
<dbReference type="PANTHER" id="PTHR48081:SF8">
    <property type="entry name" value="ALPHA_BETA HYDROLASE FOLD-3 DOMAIN-CONTAINING PROTEIN-RELATED"/>
    <property type="match status" value="1"/>
</dbReference>
<organism evidence="4">
    <name type="scientific">Prevotella sp. GTC17253</name>
    <dbReference type="NCBI Taxonomy" id="3236793"/>
    <lineage>
        <taxon>Bacteria</taxon>
        <taxon>Pseudomonadati</taxon>
        <taxon>Bacteroidota</taxon>
        <taxon>Bacteroidia</taxon>
        <taxon>Bacteroidales</taxon>
        <taxon>Prevotellaceae</taxon>
        <taxon>Prevotella</taxon>
    </lineage>
</organism>
<dbReference type="InterPro" id="IPR013094">
    <property type="entry name" value="AB_hydrolase_3"/>
</dbReference>
<reference evidence="4" key="1">
    <citation type="submission" date="2024-07" db="EMBL/GenBank/DDBJ databases">
        <title>Complete genome sequence of Prevotella sp. YM-2024 GTC17253.</title>
        <authorList>
            <person name="Hayashi M."/>
            <person name="Muto Y."/>
            <person name="Tanaka K."/>
            <person name="Niwa H."/>
        </authorList>
    </citation>
    <scope>NUCLEOTIDE SEQUENCE</scope>
    <source>
        <strain evidence="4">GTC17253</strain>
    </source>
</reference>
<protein>
    <recommendedName>
        <fullName evidence="3">Alpha/beta hydrolase fold-3 domain-containing protein</fullName>
    </recommendedName>
</protein>
<keyword evidence="2" id="KW-0732">Signal</keyword>
<evidence type="ECO:0000256" key="2">
    <source>
        <dbReference type="SAM" id="SignalP"/>
    </source>
</evidence>
<dbReference type="PANTHER" id="PTHR48081">
    <property type="entry name" value="AB HYDROLASE SUPERFAMILY PROTEIN C4A8.06C"/>
    <property type="match status" value="1"/>
</dbReference>